<evidence type="ECO:0000313" key="1">
    <source>
        <dbReference type="EMBL" id="KLO10962.1"/>
    </source>
</evidence>
<gene>
    <name evidence="1" type="ORF">SCHPADRAFT_493481</name>
</gene>
<name>A0A0H2RHB9_9AGAM</name>
<dbReference type="EMBL" id="KQ086012">
    <property type="protein sequence ID" value="KLO10962.1"/>
    <property type="molecule type" value="Genomic_DNA"/>
</dbReference>
<evidence type="ECO:0000313" key="2">
    <source>
        <dbReference type="Proteomes" id="UP000053477"/>
    </source>
</evidence>
<protein>
    <submittedName>
        <fullName evidence="1">Uncharacterized protein</fullName>
    </submittedName>
</protein>
<dbReference type="Proteomes" id="UP000053477">
    <property type="component" value="Unassembled WGS sequence"/>
</dbReference>
<organism evidence="1 2">
    <name type="scientific">Schizopora paradoxa</name>
    <dbReference type="NCBI Taxonomy" id="27342"/>
    <lineage>
        <taxon>Eukaryota</taxon>
        <taxon>Fungi</taxon>
        <taxon>Dikarya</taxon>
        <taxon>Basidiomycota</taxon>
        <taxon>Agaricomycotina</taxon>
        <taxon>Agaricomycetes</taxon>
        <taxon>Hymenochaetales</taxon>
        <taxon>Schizoporaceae</taxon>
        <taxon>Schizopora</taxon>
    </lineage>
</organism>
<sequence length="176" mass="19949">MTRSSFDQALRKFTLPAYDFPVADSNGAGVFAIRKNTMGEIVFFEILGEVITRGRKSNRYFGRTTVPLHEFINHGSMKIPLEAYTSVQYHPRKGQIFRIEIRVAKQTRDGQIIQPNAAGAGWTLVATECYMATVDFPLCHRNYILNSLQDTSIQAQRSPYEVQAMYGLINLRNASH</sequence>
<dbReference type="InParanoid" id="A0A0H2RHB9"/>
<keyword evidence="2" id="KW-1185">Reference proteome</keyword>
<reference evidence="1 2" key="1">
    <citation type="submission" date="2015-04" db="EMBL/GenBank/DDBJ databases">
        <title>Complete genome sequence of Schizopora paradoxa KUC8140, a cosmopolitan wood degrader in East Asia.</title>
        <authorList>
            <consortium name="DOE Joint Genome Institute"/>
            <person name="Min B."/>
            <person name="Park H."/>
            <person name="Jang Y."/>
            <person name="Kim J.-J."/>
            <person name="Kim K.H."/>
            <person name="Pangilinan J."/>
            <person name="Lipzen A."/>
            <person name="Riley R."/>
            <person name="Grigoriev I.V."/>
            <person name="Spatafora J.W."/>
            <person name="Choi I.-G."/>
        </authorList>
    </citation>
    <scope>NUCLEOTIDE SEQUENCE [LARGE SCALE GENOMIC DNA]</scope>
    <source>
        <strain evidence="1 2">KUC8140</strain>
    </source>
</reference>
<dbReference type="AlphaFoldDB" id="A0A0H2RHB9"/>
<accession>A0A0H2RHB9</accession>
<proteinExistence type="predicted"/>